<dbReference type="OrthoDB" id="9804590at2"/>
<keyword evidence="1" id="KW-0479">Metal-binding</keyword>
<dbReference type="CDD" id="cd02440">
    <property type="entry name" value="AdoMet_MTases"/>
    <property type="match status" value="1"/>
</dbReference>
<proteinExistence type="inferred from homology"/>
<feature type="active site" description="Nucleophile" evidence="6">
    <location>
        <position position="362"/>
    </location>
</feature>
<dbReference type="InterPro" id="IPR030390">
    <property type="entry name" value="MeTrfase_TrmA_AS"/>
</dbReference>
<sequence>MTEYTIRRLGHLGDGVADGPVFVAGALPGEVVTGTAEGERLRDIRIVKPSSDRVSPPCRHFKSCGGCQMQHMADVALADWKTDIVRTALQAQGLDTEFLPIHTSPPNTRRRATFAARRTKKGAMAGFYGRQSDAIIEIPDCHLLHPRLMAALPLAEALAVAGASRKTPLRVAATLAEPGLDIAVTEGKPLDGPLRMALAELCQTHDLARLSWDGETIATRLPPEQRFDGIPVTPPAGAFMQATKDGEEALRTDVLDIVKGATSVIDLFAGCGTFALPVARKAAVHAVEGDRAMTSALDTAWRHAQGLKKVTSETRDLFRQPLQADELSGFGAAIIDPPRAGAEAQIAQIAQSDIPVVAHVSCNPVTFARDAATLVRHGYKLTHLRVIDQFRWSVHVELVAEFRRDAS</sequence>
<reference evidence="8 10" key="1">
    <citation type="submission" date="2015-04" db="EMBL/GenBank/DDBJ databases">
        <title>The draft genome sequence of Roseovarius indicus B108T.</title>
        <authorList>
            <person name="Li G."/>
            <person name="Lai Q."/>
            <person name="Shao Z."/>
            <person name="Yan P."/>
        </authorList>
    </citation>
    <scope>NUCLEOTIDE SEQUENCE [LARGE SCALE GENOMIC DNA]</scope>
    <source>
        <strain evidence="8 10">B108</strain>
    </source>
</reference>
<evidence type="ECO:0000256" key="5">
    <source>
        <dbReference type="ARBA" id="ARBA00023014"/>
    </source>
</evidence>
<evidence type="ECO:0000256" key="1">
    <source>
        <dbReference type="ARBA" id="ARBA00022485"/>
    </source>
</evidence>
<dbReference type="SUPFAM" id="SSF53335">
    <property type="entry name" value="S-adenosyl-L-methionine-dependent methyltransferases"/>
    <property type="match status" value="1"/>
</dbReference>
<dbReference type="EMBL" id="LAXI01000001">
    <property type="protein sequence ID" value="KRS19332.1"/>
    <property type="molecule type" value="Genomic_DNA"/>
</dbReference>
<evidence type="ECO:0000256" key="7">
    <source>
        <dbReference type="PROSITE-ProRule" id="PRU10015"/>
    </source>
</evidence>
<dbReference type="Gene3D" id="2.40.50.140">
    <property type="entry name" value="Nucleic acid-binding proteins"/>
    <property type="match status" value="1"/>
</dbReference>
<dbReference type="GO" id="GO:0051539">
    <property type="term" value="F:4 iron, 4 sulfur cluster binding"/>
    <property type="evidence" value="ECO:0007669"/>
    <property type="project" value="UniProtKB-KW"/>
</dbReference>
<dbReference type="InterPro" id="IPR010280">
    <property type="entry name" value="U5_MeTrfase_fam"/>
</dbReference>
<dbReference type="InterPro" id="IPR012340">
    <property type="entry name" value="NA-bd_OB-fold"/>
</dbReference>
<dbReference type="GO" id="GO:0070475">
    <property type="term" value="P:rRNA base methylation"/>
    <property type="evidence" value="ECO:0007669"/>
    <property type="project" value="TreeGrafter"/>
</dbReference>
<dbReference type="STRING" id="540747.SAMN04488031_102291"/>
<keyword evidence="2 6" id="KW-0489">Methyltransferase</keyword>
<dbReference type="Proteomes" id="UP000325785">
    <property type="component" value="Chromosome"/>
</dbReference>
<dbReference type="PANTHER" id="PTHR11061:SF49">
    <property type="entry name" value="23S RRNA (URACIL(1939)-C(5))-METHYLTRANSFERASE RLMD"/>
    <property type="match status" value="1"/>
</dbReference>
<evidence type="ECO:0000313" key="11">
    <source>
        <dbReference type="Proteomes" id="UP000325785"/>
    </source>
</evidence>
<feature type="active site" evidence="7">
    <location>
        <position position="362"/>
    </location>
</feature>
<name>A0A0T5PEI0_9RHOB</name>
<dbReference type="Proteomes" id="UP000051401">
    <property type="component" value="Unassembled WGS sequence"/>
</dbReference>
<dbReference type="PANTHER" id="PTHR11061">
    <property type="entry name" value="RNA M5U METHYLTRANSFERASE"/>
    <property type="match status" value="1"/>
</dbReference>
<evidence type="ECO:0000313" key="10">
    <source>
        <dbReference type="Proteomes" id="UP000051401"/>
    </source>
</evidence>
<dbReference type="KEGG" id="rid:RIdsm_05210"/>
<keyword evidence="10" id="KW-1185">Reference proteome</keyword>
<evidence type="ECO:0000256" key="3">
    <source>
        <dbReference type="ARBA" id="ARBA00022679"/>
    </source>
</evidence>
<protein>
    <submittedName>
        <fullName evidence="8 9">RNA methyltransferase</fullName>
        <ecNumber evidence="9">2.1.1.190</ecNumber>
    </submittedName>
</protein>
<keyword evidence="1" id="KW-0408">Iron</keyword>
<dbReference type="Pfam" id="PF05958">
    <property type="entry name" value="tRNA_U5-meth_tr"/>
    <property type="match status" value="1"/>
</dbReference>
<evidence type="ECO:0000256" key="6">
    <source>
        <dbReference type="PROSITE-ProRule" id="PRU01024"/>
    </source>
</evidence>
<feature type="binding site" evidence="6">
    <location>
        <position position="268"/>
    </location>
    <ligand>
        <name>S-adenosyl-L-methionine</name>
        <dbReference type="ChEBI" id="CHEBI:59789"/>
    </ligand>
</feature>
<reference evidence="9 11" key="2">
    <citation type="submission" date="2018-08" db="EMBL/GenBank/DDBJ databases">
        <title>Genetic Globetrotter - A new plasmid hitch-hiking vast phylogenetic and geographic distances.</title>
        <authorList>
            <person name="Vollmers J."/>
            <person name="Petersen J."/>
        </authorList>
    </citation>
    <scope>NUCLEOTIDE SEQUENCE [LARGE SCALE GENOMIC DNA]</scope>
    <source>
        <strain evidence="9 11">DSM 26383</strain>
    </source>
</reference>
<dbReference type="InterPro" id="IPR029063">
    <property type="entry name" value="SAM-dependent_MTases_sf"/>
</dbReference>
<evidence type="ECO:0000313" key="8">
    <source>
        <dbReference type="EMBL" id="KRS19332.1"/>
    </source>
</evidence>
<evidence type="ECO:0000256" key="2">
    <source>
        <dbReference type="ARBA" id="ARBA00022603"/>
    </source>
</evidence>
<keyword evidence="3 6" id="KW-0808">Transferase</keyword>
<keyword evidence="4 6" id="KW-0949">S-adenosyl-L-methionine</keyword>
<feature type="binding site" evidence="6">
    <location>
        <position position="288"/>
    </location>
    <ligand>
        <name>S-adenosyl-L-methionine</name>
        <dbReference type="ChEBI" id="CHEBI:59789"/>
    </ligand>
</feature>
<dbReference type="AlphaFoldDB" id="A0A0T5PEI0"/>
<dbReference type="PATRIC" id="fig|540747.5.peg.62"/>
<evidence type="ECO:0000256" key="4">
    <source>
        <dbReference type="ARBA" id="ARBA00022691"/>
    </source>
</evidence>
<comment type="similarity">
    <text evidence="6">Belongs to the class I-like SAM-binding methyltransferase superfamily. RNA M5U methyltransferase family.</text>
</comment>
<feature type="binding site" evidence="6">
    <location>
        <position position="336"/>
    </location>
    <ligand>
        <name>S-adenosyl-L-methionine</name>
        <dbReference type="ChEBI" id="CHEBI:59789"/>
    </ligand>
</feature>
<organism evidence="8 10">
    <name type="scientific">Roseovarius indicus</name>
    <dbReference type="NCBI Taxonomy" id="540747"/>
    <lineage>
        <taxon>Bacteria</taxon>
        <taxon>Pseudomonadati</taxon>
        <taxon>Pseudomonadota</taxon>
        <taxon>Alphaproteobacteria</taxon>
        <taxon>Rhodobacterales</taxon>
        <taxon>Roseobacteraceae</taxon>
        <taxon>Roseovarius</taxon>
    </lineage>
</organism>
<dbReference type="GO" id="GO:0070041">
    <property type="term" value="F:rRNA (uridine-C5-)-methyltransferase activity"/>
    <property type="evidence" value="ECO:0007669"/>
    <property type="project" value="TreeGrafter"/>
</dbReference>
<dbReference type="PROSITE" id="PS51687">
    <property type="entry name" value="SAM_MT_RNA_M5U"/>
    <property type="match status" value="1"/>
</dbReference>
<dbReference type="PROSITE" id="PS01230">
    <property type="entry name" value="TRMA_1"/>
    <property type="match status" value="1"/>
</dbReference>
<dbReference type="RefSeq" id="WP_057812119.1">
    <property type="nucleotide sequence ID" value="NZ_CP031598.1"/>
</dbReference>
<gene>
    <name evidence="9" type="primary">rlmD</name>
    <name evidence="9" type="ORF">RIdsm_05210</name>
    <name evidence="8" type="ORF">XM52_00315</name>
</gene>
<accession>A0A0T5PEI0</accession>
<keyword evidence="5" id="KW-0411">Iron-sulfur</keyword>
<dbReference type="Gene3D" id="3.40.50.150">
    <property type="entry name" value="Vaccinia Virus protein VP39"/>
    <property type="match status" value="1"/>
</dbReference>
<keyword evidence="1" id="KW-0004">4Fe-4S</keyword>
<evidence type="ECO:0000313" key="9">
    <source>
        <dbReference type="EMBL" id="QEW29366.1"/>
    </source>
</evidence>
<dbReference type="EC" id="2.1.1.190" evidence="9"/>
<dbReference type="EMBL" id="CP031598">
    <property type="protein sequence ID" value="QEW29366.1"/>
    <property type="molecule type" value="Genomic_DNA"/>
</dbReference>
<feature type="binding site" evidence="6">
    <location>
        <position position="241"/>
    </location>
    <ligand>
        <name>S-adenosyl-L-methionine</name>
        <dbReference type="ChEBI" id="CHEBI:59789"/>
    </ligand>
</feature>
<dbReference type="Gene3D" id="2.40.50.1070">
    <property type="match status" value="1"/>
</dbReference>